<dbReference type="Pfam" id="PF01979">
    <property type="entry name" value="Amidohydro_1"/>
    <property type="match status" value="1"/>
</dbReference>
<dbReference type="InterPro" id="IPR006680">
    <property type="entry name" value="Amidohydro-rel"/>
</dbReference>
<dbReference type="InterPro" id="IPR032466">
    <property type="entry name" value="Metal_Hydrolase"/>
</dbReference>
<dbReference type="EMBL" id="AP006840">
    <property type="protein sequence ID" value="BAD42152.1"/>
    <property type="molecule type" value="Genomic_DNA"/>
</dbReference>
<dbReference type="InterPro" id="IPR011059">
    <property type="entry name" value="Metal-dep_hydrolase_composite"/>
</dbReference>
<dbReference type="Gene3D" id="2.30.40.10">
    <property type="entry name" value="Urease, subunit C, domain 1"/>
    <property type="match status" value="1"/>
</dbReference>
<organism evidence="3 4">
    <name type="scientific">Symbiobacterium thermophilum (strain DSM 24528 / JCM 14929 / IAM 14863 / T)</name>
    <dbReference type="NCBI Taxonomy" id="292459"/>
    <lineage>
        <taxon>Bacteria</taxon>
        <taxon>Bacillati</taxon>
        <taxon>Bacillota</taxon>
        <taxon>Clostridia</taxon>
        <taxon>Eubacteriales</taxon>
        <taxon>Symbiobacteriaceae</taxon>
        <taxon>Symbiobacterium</taxon>
    </lineage>
</organism>
<sequence length="482" mass="51821">MEATPIVYDLVIAGGTVVDGTGAPGFRGDVAVSGDRIVAVGDVGPYRAERVIDATGLVVAPGFINPHSHTHDDLLNPFIERDAKASLMQGITTEIGGVDGRSPVDIGAFLSRLEAEGTGVNYGTYLGQGSVRAHVMGWAEGPAGEAQLAEMKRLVREGMEDGALGLSTGLEYQPGSFAGTAELVELVKETAPYGGIYATHMRSEGDALVEAIEEALEIGRQAGVPVNLSHLKIVHYRNWGKEDEVVRLIEEARAAGQRVFADVYPYRAPDYAVNRPLAEWASALPPEHLLIVDGAPGELQGLTVAEAAALLGLPESEAARSLLARHPNTRVVALVSSERAMHRFYAADWSVVSTDGEAQPKLATAAEARAYAFHRRSYGTYPQLFEELVRKRGVLTLEQAVRKSTGQVADELGLKSRGYVKPGQYADLVLFDPATVADRTTWLSPQEYPEGIAYVLVNGHVVVDRGEWVGGRHGRIIRRGEE</sequence>
<dbReference type="SUPFAM" id="SSF51338">
    <property type="entry name" value="Composite domain of metallo-dependent hydrolases"/>
    <property type="match status" value="1"/>
</dbReference>
<dbReference type="Proteomes" id="UP000000417">
    <property type="component" value="Chromosome"/>
</dbReference>
<evidence type="ECO:0000256" key="1">
    <source>
        <dbReference type="ARBA" id="ARBA00001947"/>
    </source>
</evidence>
<dbReference type="Gene3D" id="3.20.20.140">
    <property type="entry name" value="Metal-dependent hydrolases"/>
    <property type="match status" value="1"/>
</dbReference>
<accession>Q67JJ8</accession>
<dbReference type="PANTHER" id="PTHR11647:SF1">
    <property type="entry name" value="COLLAPSIN RESPONSE MEDIATOR PROTEIN"/>
    <property type="match status" value="1"/>
</dbReference>
<dbReference type="STRING" id="292459.STH3170"/>
<dbReference type="AlphaFoldDB" id="Q67JJ8"/>
<protein>
    <submittedName>
        <fullName evidence="3">D-Aminoacylase</fullName>
    </submittedName>
</protein>
<evidence type="ECO:0000259" key="2">
    <source>
        <dbReference type="Pfam" id="PF01979"/>
    </source>
</evidence>
<evidence type="ECO:0000313" key="4">
    <source>
        <dbReference type="Proteomes" id="UP000000417"/>
    </source>
</evidence>
<comment type="cofactor">
    <cofactor evidence="1">
        <name>Zn(2+)</name>
        <dbReference type="ChEBI" id="CHEBI:29105"/>
    </cofactor>
</comment>
<dbReference type="GO" id="GO:0005829">
    <property type="term" value="C:cytosol"/>
    <property type="evidence" value="ECO:0007669"/>
    <property type="project" value="TreeGrafter"/>
</dbReference>
<dbReference type="CDD" id="cd01297">
    <property type="entry name" value="D-aminoacylase"/>
    <property type="match status" value="1"/>
</dbReference>
<dbReference type="SUPFAM" id="SSF51556">
    <property type="entry name" value="Metallo-dependent hydrolases"/>
    <property type="match status" value="1"/>
</dbReference>
<dbReference type="eggNOG" id="COG3653">
    <property type="taxonomic scope" value="Bacteria"/>
</dbReference>
<dbReference type="HOGENOM" id="CLU_016107_2_1_9"/>
<proteinExistence type="predicted"/>
<dbReference type="KEGG" id="sth:STH3170"/>
<name>Q67JJ8_SYMTH</name>
<dbReference type="OrthoDB" id="9775607at2"/>
<dbReference type="InterPro" id="IPR050378">
    <property type="entry name" value="Metallo-dep_Hydrolases_sf"/>
</dbReference>
<evidence type="ECO:0000313" key="3">
    <source>
        <dbReference type="EMBL" id="BAD42152.1"/>
    </source>
</evidence>
<keyword evidence="4" id="KW-1185">Reference proteome</keyword>
<reference evidence="3 4" key="1">
    <citation type="journal article" date="2004" name="Nucleic Acids Res.">
        <title>Genome sequence of Symbiobacterium thermophilum, an uncultivable bacterium that depends on microbial commensalism.</title>
        <authorList>
            <person name="Ueda K."/>
            <person name="Yamashita A."/>
            <person name="Ishikawa J."/>
            <person name="Shimada M."/>
            <person name="Watsuji T."/>
            <person name="Morimura K."/>
            <person name="Ikeda H."/>
            <person name="Hattori M."/>
            <person name="Beppu T."/>
        </authorList>
    </citation>
    <scope>NUCLEOTIDE SEQUENCE [LARGE SCALE GENOMIC DNA]</scope>
    <source>
        <strain evidence="4">T / IAM 14863</strain>
    </source>
</reference>
<dbReference type="GO" id="GO:0016812">
    <property type="term" value="F:hydrolase activity, acting on carbon-nitrogen (but not peptide) bonds, in cyclic amides"/>
    <property type="evidence" value="ECO:0007669"/>
    <property type="project" value="TreeGrafter"/>
</dbReference>
<feature type="domain" description="Amidohydrolase-related" evidence="2">
    <location>
        <begin position="58"/>
        <end position="462"/>
    </location>
</feature>
<dbReference type="PANTHER" id="PTHR11647">
    <property type="entry name" value="HYDRANTOINASE/DIHYDROPYRIMIDINASE FAMILY MEMBER"/>
    <property type="match status" value="1"/>
</dbReference>
<gene>
    <name evidence="3" type="ordered locus">STH3170</name>
</gene>